<organism evidence="3 4">
    <name type="scientific">Nelumbo nucifera</name>
    <name type="common">Sacred lotus</name>
    <dbReference type="NCBI Taxonomy" id="4432"/>
    <lineage>
        <taxon>Eukaryota</taxon>
        <taxon>Viridiplantae</taxon>
        <taxon>Streptophyta</taxon>
        <taxon>Embryophyta</taxon>
        <taxon>Tracheophyta</taxon>
        <taxon>Spermatophyta</taxon>
        <taxon>Magnoliopsida</taxon>
        <taxon>Proteales</taxon>
        <taxon>Nelumbonaceae</taxon>
        <taxon>Nelumbo</taxon>
    </lineage>
</organism>
<keyword evidence="1" id="KW-0863">Zinc-finger</keyword>
<keyword evidence="1" id="KW-0479">Metal-binding</keyword>
<keyword evidence="1" id="KW-0862">Zinc</keyword>
<dbReference type="RefSeq" id="XP_010244226.1">
    <property type="nucleotide sequence ID" value="XM_010245924.1"/>
</dbReference>
<evidence type="ECO:0000256" key="1">
    <source>
        <dbReference type="PROSITE-ProRule" id="PRU00047"/>
    </source>
</evidence>
<dbReference type="InterPro" id="IPR001878">
    <property type="entry name" value="Znf_CCHC"/>
</dbReference>
<dbReference type="PANTHER" id="PTHR33223:SF11">
    <property type="entry name" value="ELEMENT PROTEIN, PUTATIVE-RELATED"/>
    <property type="match status" value="1"/>
</dbReference>
<reference evidence="4" key="1">
    <citation type="submission" date="2025-08" db="UniProtKB">
        <authorList>
            <consortium name="RefSeq"/>
        </authorList>
    </citation>
    <scope>IDENTIFICATION</scope>
</reference>
<dbReference type="GeneID" id="104588104"/>
<dbReference type="InParanoid" id="A0A1U7Z0X3"/>
<dbReference type="PROSITE" id="PS50158">
    <property type="entry name" value="ZF_CCHC"/>
    <property type="match status" value="1"/>
</dbReference>
<proteinExistence type="predicted"/>
<dbReference type="eggNOG" id="KOG0017">
    <property type="taxonomic scope" value="Eukaryota"/>
</dbReference>
<keyword evidence="3" id="KW-1185">Reference proteome</keyword>
<dbReference type="GO" id="GO:0003676">
    <property type="term" value="F:nucleic acid binding"/>
    <property type="evidence" value="ECO:0007669"/>
    <property type="project" value="InterPro"/>
</dbReference>
<dbReference type="Proteomes" id="UP000189703">
    <property type="component" value="Unplaced"/>
</dbReference>
<feature type="domain" description="CCHC-type" evidence="2">
    <location>
        <begin position="179"/>
        <end position="192"/>
    </location>
</feature>
<dbReference type="OMA" id="GHINSDC"/>
<dbReference type="AlphaFoldDB" id="A0A1U7Z0X3"/>
<dbReference type="Pfam" id="PF00098">
    <property type="entry name" value="zf-CCHC"/>
    <property type="match status" value="1"/>
</dbReference>
<dbReference type="OrthoDB" id="1674633at2759"/>
<name>A0A1U7Z0X3_NELNU</name>
<protein>
    <submittedName>
        <fullName evidence="4">Uncharacterized protein LOC104588104</fullName>
    </submittedName>
</protein>
<dbReference type="PANTHER" id="PTHR33223">
    <property type="entry name" value="CCHC-TYPE DOMAIN-CONTAINING PROTEIN"/>
    <property type="match status" value="1"/>
</dbReference>
<evidence type="ECO:0000259" key="2">
    <source>
        <dbReference type="PROSITE" id="PS50158"/>
    </source>
</evidence>
<accession>A0A1U7Z0X3</accession>
<sequence>MADEANRTLLDYACPTIDGATSSISKPTIQANNFEIKPAIVQIIQTSIQFSGLLSDDPNAHIVNFLEICDTFKHNGVSDDAIRLRLFPFSFRDRVKDWLNSLSAETAGGTIMGKTPEEAYDLVDEMVSNSYQWNNDRVDRRGVHHIDSFAALSAHFASLNKKLDNLSVATINVSSCNPCYLCGQLGHINSDC</sequence>
<dbReference type="KEGG" id="nnu:104588104"/>
<gene>
    <name evidence="4" type="primary">LOC104588104</name>
</gene>
<evidence type="ECO:0000313" key="3">
    <source>
        <dbReference type="Proteomes" id="UP000189703"/>
    </source>
</evidence>
<dbReference type="GO" id="GO:0008270">
    <property type="term" value="F:zinc ion binding"/>
    <property type="evidence" value="ECO:0007669"/>
    <property type="project" value="UniProtKB-KW"/>
</dbReference>
<evidence type="ECO:0000313" key="4">
    <source>
        <dbReference type="RefSeq" id="XP_010244226.1"/>
    </source>
</evidence>